<dbReference type="RefSeq" id="WP_192147942.1">
    <property type="nucleotide sequence ID" value="NZ_JACYXI010000005.1"/>
</dbReference>
<reference evidence="3" key="1">
    <citation type="submission" date="2020-09" db="EMBL/GenBank/DDBJ databases">
        <title>The genome sequence of strain Labrenzia suaedae 4C16A.</title>
        <authorList>
            <person name="Liu Y."/>
        </authorList>
    </citation>
    <scope>NUCLEOTIDE SEQUENCE [LARGE SCALE GENOMIC DNA]</scope>
    <source>
        <strain evidence="3">4C16A</strain>
    </source>
</reference>
<organism evidence="2 3">
    <name type="scientific">Roseibium litorale</name>
    <dbReference type="NCBI Taxonomy" id="2803841"/>
    <lineage>
        <taxon>Bacteria</taxon>
        <taxon>Pseudomonadati</taxon>
        <taxon>Pseudomonadota</taxon>
        <taxon>Alphaproteobacteria</taxon>
        <taxon>Hyphomicrobiales</taxon>
        <taxon>Stappiaceae</taxon>
        <taxon>Roseibium</taxon>
    </lineage>
</organism>
<dbReference type="Proteomes" id="UP000632063">
    <property type="component" value="Unassembled WGS sequence"/>
</dbReference>
<feature type="domain" description="Antitoxin SocA-like Panacea" evidence="1">
    <location>
        <begin position="27"/>
        <end position="121"/>
    </location>
</feature>
<accession>A0ABR9CLR2</accession>
<dbReference type="InterPro" id="IPR025272">
    <property type="entry name" value="SocA_Panacea"/>
</dbReference>
<dbReference type="EMBL" id="JACYXI010000005">
    <property type="protein sequence ID" value="MBD8891800.1"/>
    <property type="molecule type" value="Genomic_DNA"/>
</dbReference>
<comment type="caution">
    <text evidence="2">The sequence shown here is derived from an EMBL/GenBank/DDBJ whole genome shotgun (WGS) entry which is preliminary data.</text>
</comment>
<evidence type="ECO:0000259" key="1">
    <source>
        <dbReference type="Pfam" id="PF13274"/>
    </source>
</evidence>
<protein>
    <submittedName>
        <fullName evidence="2">SocA family protein</fullName>
    </submittedName>
</protein>
<evidence type="ECO:0000313" key="3">
    <source>
        <dbReference type="Proteomes" id="UP000632063"/>
    </source>
</evidence>
<dbReference type="Pfam" id="PF13274">
    <property type="entry name" value="SocA_Panacea"/>
    <property type="match status" value="1"/>
</dbReference>
<name>A0ABR9CLR2_9HYPH</name>
<evidence type="ECO:0000313" key="2">
    <source>
        <dbReference type="EMBL" id="MBD8891800.1"/>
    </source>
</evidence>
<gene>
    <name evidence="2" type="ORF">IG616_09580</name>
</gene>
<reference evidence="2 3" key="2">
    <citation type="journal article" date="2021" name="Int. J. Syst. Evol. Microbiol.">
        <title>Roseibium litorale sp. nov., isolated from a tidal flat sediment and proposal for the reclassification of Labrenzia polysiphoniae as Roseibium polysiphoniae comb. nov.</title>
        <authorList>
            <person name="Liu Y."/>
            <person name="Pei T."/>
            <person name="Du J."/>
            <person name="Chao M."/>
            <person name="Deng M.R."/>
            <person name="Zhu H."/>
        </authorList>
    </citation>
    <scope>NUCLEOTIDE SEQUENCE [LARGE SCALE GENOMIC DNA]</scope>
    <source>
        <strain evidence="2 3">4C16A</strain>
    </source>
</reference>
<proteinExistence type="predicted"/>
<sequence length="152" mass="17208">MYDARQIANWFIARAMQDQKPVTIMKLLKLVYVSHGWYLEMVGAPLIRNRIEAWKYGPVIPDVYSVFSGSGASPIGNVLPGYDSTGLDDFTQKFLEQIYNLYGNKSAIELSNMTHETGGPWDIASRRNGYFAPIDNETIVQHYRLKRQAATG</sequence>
<keyword evidence="3" id="KW-1185">Reference proteome</keyword>